<feature type="binding site" evidence="4">
    <location>
        <position position="60"/>
    </location>
    <ligand>
        <name>Zn(2+)</name>
        <dbReference type="ChEBI" id="CHEBI:29105"/>
    </ligand>
</feature>
<dbReference type="GO" id="GO:0005840">
    <property type="term" value="C:ribosome"/>
    <property type="evidence" value="ECO:0007669"/>
    <property type="project" value="UniProtKB-KW"/>
</dbReference>
<dbReference type="GO" id="GO:0008270">
    <property type="term" value="F:zinc ion binding"/>
    <property type="evidence" value="ECO:0007669"/>
    <property type="project" value="UniProtKB-UniRule"/>
</dbReference>
<dbReference type="GO" id="GO:1990904">
    <property type="term" value="C:ribonucleoprotein complex"/>
    <property type="evidence" value="ECO:0007669"/>
    <property type="project" value="UniProtKB-KW"/>
</dbReference>
<evidence type="ECO:0000256" key="3">
    <source>
        <dbReference type="ARBA" id="ARBA00023274"/>
    </source>
</evidence>
<dbReference type="Proteomes" id="UP000000674">
    <property type="component" value="Chromosome"/>
</dbReference>
<dbReference type="InterPro" id="IPR050522">
    <property type="entry name" value="Ribosomal_protein_eL43"/>
</dbReference>
<gene>
    <name evidence="4" type="primary">rpl37ae</name>
    <name evidence="5" type="ordered locus">Mthe_1360</name>
</gene>
<accession>A0B8W1</accession>
<keyword evidence="4" id="KW-0862">Zinc</keyword>
<dbReference type="InterPro" id="IPR002674">
    <property type="entry name" value="Ribosomal_eL43"/>
</dbReference>
<evidence type="ECO:0000313" key="5">
    <source>
        <dbReference type="EMBL" id="ABK15135.1"/>
    </source>
</evidence>
<keyword evidence="4" id="KW-0863">Zinc-finger</keyword>
<keyword evidence="4" id="KW-0699">rRNA-binding</keyword>
<dbReference type="GeneID" id="4462078"/>
<dbReference type="InterPro" id="IPR011332">
    <property type="entry name" value="Ribosomal_zn-bd"/>
</dbReference>
<name>A0B8W1_METTP</name>
<dbReference type="EMBL" id="CP000477">
    <property type="protein sequence ID" value="ABK15135.1"/>
    <property type="molecule type" value="Genomic_DNA"/>
</dbReference>
<feature type="zinc finger region" description="C4-type" evidence="4">
    <location>
        <begin position="42"/>
        <end position="63"/>
    </location>
</feature>
<dbReference type="Gene3D" id="2.20.25.30">
    <property type="match status" value="1"/>
</dbReference>
<feature type="binding site" evidence="4">
    <location>
        <position position="42"/>
    </location>
    <ligand>
        <name>Zn(2+)</name>
        <dbReference type="ChEBI" id="CHEBI:29105"/>
    </ligand>
</feature>
<protein>
    <recommendedName>
        <fullName evidence="4">Large ribosomal subunit protein eL43</fullName>
    </recommendedName>
</protein>
<dbReference type="OrthoDB" id="372011at2157"/>
<evidence type="ECO:0000256" key="4">
    <source>
        <dbReference type="HAMAP-Rule" id="MF_00327"/>
    </source>
</evidence>
<feature type="binding site" evidence="4">
    <location>
        <position position="63"/>
    </location>
    <ligand>
        <name>Zn(2+)</name>
        <dbReference type="ChEBI" id="CHEBI:29105"/>
    </ligand>
</feature>
<keyword evidence="4" id="KW-0479">Metal-binding</keyword>
<dbReference type="Pfam" id="PF01780">
    <property type="entry name" value="Ribosomal_L37ae"/>
    <property type="match status" value="1"/>
</dbReference>
<dbReference type="NCBIfam" id="TIGR00280">
    <property type="entry name" value="eL43_euk_arch"/>
    <property type="match status" value="1"/>
</dbReference>
<keyword evidence="2 4" id="KW-0689">Ribosomal protein</keyword>
<reference evidence="5 6" key="1">
    <citation type="submission" date="2006-10" db="EMBL/GenBank/DDBJ databases">
        <title>Complete sequence of Methanosaeta thermophila PT.</title>
        <authorList>
            <consortium name="US DOE Joint Genome Institute"/>
            <person name="Copeland A."/>
            <person name="Lucas S."/>
            <person name="Lapidus A."/>
            <person name="Barry K."/>
            <person name="Detter J.C."/>
            <person name="Glavina del Rio T."/>
            <person name="Hammon N."/>
            <person name="Israni S."/>
            <person name="Pitluck S."/>
            <person name="Chain P."/>
            <person name="Malfatti S."/>
            <person name="Shin M."/>
            <person name="Vergez L."/>
            <person name="Schmutz J."/>
            <person name="Larimer F."/>
            <person name="Land M."/>
            <person name="Hauser L."/>
            <person name="Kyrpides N."/>
            <person name="Kim E."/>
            <person name="Smith K.S."/>
            <person name="Ingram-Smith C."/>
            <person name="Richardson P."/>
        </authorList>
    </citation>
    <scope>NUCLEOTIDE SEQUENCE [LARGE SCALE GENOMIC DNA]</scope>
    <source>
        <strain evidence="6">DSM 6194 / JCM 14653 / NBRC 101360 / PT</strain>
    </source>
</reference>
<sequence length="94" mass="10850">MVKQFKKGRKTRSAARFGPRYGRKIRKLVADIEEKSRVRYDCPRCNRTRVRRVGTAIWQCSKCGYEFAGGTYLPVTSAGRSVVRSMIKRAMETE</sequence>
<keyword evidence="6" id="KW-1185">Reference proteome</keyword>
<dbReference type="GO" id="GO:0070180">
    <property type="term" value="F:large ribosomal subunit rRNA binding"/>
    <property type="evidence" value="ECO:0007669"/>
    <property type="project" value="UniProtKB-UniRule"/>
</dbReference>
<dbReference type="RefSeq" id="WP_011696527.1">
    <property type="nucleotide sequence ID" value="NC_008553.1"/>
</dbReference>
<feature type="binding site" evidence="4">
    <location>
        <position position="45"/>
    </location>
    <ligand>
        <name>Zn(2+)</name>
        <dbReference type="ChEBI" id="CHEBI:29105"/>
    </ligand>
</feature>
<proteinExistence type="inferred from homology"/>
<comment type="function">
    <text evidence="4">Binds to the 23S rRNA.</text>
</comment>
<evidence type="ECO:0000256" key="2">
    <source>
        <dbReference type="ARBA" id="ARBA00022980"/>
    </source>
</evidence>
<organism evidence="5 6">
    <name type="scientific">Methanothrix thermoacetophila (strain DSM 6194 / JCM 14653 / NBRC 101360 / PT)</name>
    <name type="common">Methanosaeta thermophila</name>
    <dbReference type="NCBI Taxonomy" id="349307"/>
    <lineage>
        <taxon>Archaea</taxon>
        <taxon>Methanobacteriati</taxon>
        <taxon>Methanobacteriota</taxon>
        <taxon>Stenosarchaea group</taxon>
        <taxon>Methanomicrobia</taxon>
        <taxon>Methanotrichales</taxon>
        <taxon>Methanotrichaceae</taxon>
        <taxon>Methanothrix</taxon>
    </lineage>
</organism>
<keyword evidence="1 4" id="KW-0694">RNA-binding</keyword>
<comment type="subunit">
    <text evidence="4">Part of the 50S ribosomal subunit.</text>
</comment>
<dbReference type="HOGENOM" id="CLU_141199_2_0_2"/>
<dbReference type="PANTHER" id="PTHR48129:SF1">
    <property type="entry name" value="LARGE RIBOSOMAL SUBUNIT PROTEIN EL43"/>
    <property type="match status" value="1"/>
</dbReference>
<dbReference type="GO" id="GO:0006412">
    <property type="term" value="P:translation"/>
    <property type="evidence" value="ECO:0007669"/>
    <property type="project" value="UniProtKB-UniRule"/>
</dbReference>
<dbReference type="InterPro" id="IPR011331">
    <property type="entry name" value="Ribosomal_eL37/eL43"/>
</dbReference>
<dbReference type="PANTHER" id="PTHR48129">
    <property type="entry name" value="60S RIBOSOMAL PROTEIN L37A"/>
    <property type="match status" value="1"/>
</dbReference>
<dbReference type="GO" id="GO:0003735">
    <property type="term" value="F:structural constituent of ribosome"/>
    <property type="evidence" value="ECO:0007669"/>
    <property type="project" value="InterPro"/>
</dbReference>
<evidence type="ECO:0000313" key="6">
    <source>
        <dbReference type="Proteomes" id="UP000000674"/>
    </source>
</evidence>
<dbReference type="AlphaFoldDB" id="A0B8W1"/>
<dbReference type="KEGG" id="mtp:Mthe_1360"/>
<comment type="similarity">
    <text evidence="4">Belongs to the eukaryotic ribosomal protein eL43 family. Putative zinc-binding subfamily.</text>
</comment>
<keyword evidence="3 4" id="KW-0687">Ribonucleoprotein</keyword>
<dbReference type="HAMAP" id="MF_00327">
    <property type="entry name" value="Ribosomal_eL43"/>
    <property type="match status" value="1"/>
</dbReference>
<dbReference type="SUPFAM" id="SSF57829">
    <property type="entry name" value="Zn-binding ribosomal proteins"/>
    <property type="match status" value="1"/>
</dbReference>
<evidence type="ECO:0000256" key="1">
    <source>
        <dbReference type="ARBA" id="ARBA00022884"/>
    </source>
</evidence>
<comment type="cofactor">
    <cofactor evidence="4">
        <name>Zn(2+)</name>
        <dbReference type="ChEBI" id="CHEBI:29105"/>
    </cofactor>
    <text evidence="4">Binds 1 zinc ion per subunit.</text>
</comment>
<dbReference type="NCBIfam" id="NF003058">
    <property type="entry name" value="PRK03976.1"/>
    <property type="match status" value="1"/>
</dbReference>
<dbReference type="STRING" id="349307.Mthe_1360"/>